<accession>A0A369B442</accession>
<feature type="binding site" evidence="4">
    <location>
        <begin position="270"/>
        <end position="277"/>
    </location>
    <ligand>
        <name>FAD</name>
        <dbReference type="ChEBI" id="CHEBI:57692"/>
    </ligand>
</feature>
<feature type="binding site" evidence="4">
    <location>
        <begin position="253"/>
        <end position="257"/>
    </location>
    <ligand>
        <name>FAD</name>
        <dbReference type="ChEBI" id="CHEBI:57692"/>
    </ligand>
</feature>
<evidence type="ECO:0000313" key="7">
    <source>
        <dbReference type="Proteomes" id="UP000253034"/>
    </source>
</evidence>
<comment type="cofactor">
    <cofactor evidence="4">
        <name>FAD</name>
        <dbReference type="ChEBI" id="CHEBI:57692"/>
    </cofactor>
    <text evidence="4">Binds 1 FAD per dimer.</text>
</comment>
<feature type="binding site" evidence="4">
    <location>
        <position position="291"/>
    </location>
    <ligand>
        <name>FAD</name>
        <dbReference type="ChEBI" id="CHEBI:57692"/>
    </ligand>
</feature>
<dbReference type="Gene3D" id="3.40.50.1220">
    <property type="entry name" value="TPP-binding domain"/>
    <property type="match status" value="1"/>
</dbReference>
<dbReference type="InterPro" id="IPR001308">
    <property type="entry name" value="ETF_a/FixB"/>
</dbReference>
<feature type="binding site" evidence="4">
    <location>
        <begin position="239"/>
        <end position="240"/>
    </location>
    <ligand>
        <name>FAD</name>
        <dbReference type="ChEBI" id="CHEBI:57692"/>
    </ligand>
</feature>
<dbReference type="Gene3D" id="3.40.50.620">
    <property type="entry name" value="HUPs"/>
    <property type="match status" value="1"/>
</dbReference>
<gene>
    <name evidence="6" type="ORF">DFR58_11175</name>
</gene>
<dbReference type="PIRSF" id="PIRSF000089">
    <property type="entry name" value="Electra_flavoP_a"/>
    <property type="match status" value="1"/>
</dbReference>
<feature type="domain" description="Electron transfer flavoprotein alpha/beta-subunit N-terminal" evidence="5">
    <location>
        <begin position="5"/>
        <end position="187"/>
    </location>
</feature>
<dbReference type="GO" id="GO:0050660">
    <property type="term" value="F:flavin adenine dinucleotide binding"/>
    <property type="evidence" value="ECO:0007669"/>
    <property type="project" value="InterPro"/>
</dbReference>
<dbReference type="SUPFAM" id="SSF52402">
    <property type="entry name" value="Adenine nucleotide alpha hydrolases-like"/>
    <property type="match status" value="1"/>
</dbReference>
<dbReference type="GO" id="GO:0033539">
    <property type="term" value="P:fatty acid beta-oxidation using acyl-CoA dehydrogenase"/>
    <property type="evidence" value="ECO:0007669"/>
    <property type="project" value="TreeGrafter"/>
</dbReference>
<keyword evidence="7" id="KW-1185">Reference proteome</keyword>
<dbReference type="Proteomes" id="UP000253034">
    <property type="component" value="Unassembled WGS sequence"/>
</dbReference>
<dbReference type="CDD" id="cd01715">
    <property type="entry name" value="ETF_alpha"/>
    <property type="match status" value="1"/>
</dbReference>
<comment type="caution">
    <text evidence="6">The sequence shown here is derived from an EMBL/GenBank/DDBJ whole genome shotgun (WGS) entry which is preliminary data.</text>
</comment>
<evidence type="ECO:0000256" key="3">
    <source>
        <dbReference type="ARBA" id="ARBA00022827"/>
    </source>
</evidence>
<dbReference type="SUPFAM" id="SSF52467">
    <property type="entry name" value="DHS-like NAD/FAD-binding domain"/>
    <property type="match status" value="1"/>
</dbReference>
<dbReference type="InterPro" id="IPR014731">
    <property type="entry name" value="ETF_asu_C"/>
</dbReference>
<dbReference type="PANTHER" id="PTHR43153:SF1">
    <property type="entry name" value="ELECTRON TRANSFER FLAVOPROTEIN SUBUNIT ALPHA, MITOCHONDRIAL"/>
    <property type="match status" value="1"/>
</dbReference>
<protein>
    <submittedName>
        <fullName evidence="6">Electron transfer flavoprotein alpha subunit apoprotein</fullName>
    </submittedName>
</protein>
<dbReference type="InterPro" id="IPR014729">
    <property type="entry name" value="Rossmann-like_a/b/a_fold"/>
</dbReference>
<proteinExistence type="inferred from homology"/>
<keyword evidence="2" id="KW-0285">Flavoprotein</keyword>
<dbReference type="SMART" id="SM00893">
    <property type="entry name" value="ETF"/>
    <property type="match status" value="1"/>
</dbReference>
<feature type="binding site" evidence="4">
    <location>
        <position position="214"/>
    </location>
    <ligand>
        <name>FAD</name>
        <dbReference type="ChEBI" id="CHEBI:57692"/>
    </ligand>
</feature>
<evidence type="ECO:0000256" key="1">
    <source>
        <dbReference type="ARBA" id="ARBA00005817"/>
    </source>
</evidence>
<dbReference type="InterPro" id="IPR033947">
    <property type="entry name" value="ETF_alpha_N"/>
</dbReference>
<evidence type="ECO:0000256" key="2">
    <source>
        <dbReference type="ARBA" id="ARBA00022630"/>
    </source>
</evidence>
<dbReference type="FunFam" id="3.40.50.1220:FF:000001">
    <property type="entry name" value="Electron transfer flavoprotein, alpha subunit"/>
    <property type="match status" value="1"/>
</dbReference>
<reference evidence="6 7" key="1">
    <citation type="submission" date="2018-07" db="EMBL/GenBank/DDBJ databases">
        <title>Genomic Encyclopedia of Type Strains, Phase IV (KMG-IV): sequencing the most valuable type-strain genomes for metagenomic binning, comparative biology and taxonomic classification.</title>
        <authorList>
            <person name="Goeker M."/>
        </authorList>
    </citation>
    <scope>NUCLEOTIDE SEQUENCE [LARGE SCALE GENOMIC DNA]</scope>
    <source>
        <strain evidence="6 7">DSM 27016</strain>
    </source>
</reference>
<dbReference type="InterPro" id="IPR014730">
    <property type="entry name" value="ETF_a/b_N"/>
</dbReference>
<organism evidence="6 7">
    <name type="scientific">Anaerobacterium chartisolvens</name>
    <dbReference type="NCBI Taxonomy" id="1297424"/>
    <lineage>
        <taxon>Bacteria</taxon>
        <taxon>Bacillati</taxon>
        <taxon>Bacillota</taxon>
        <taxon>Clostridia</taxon>
        <taxon>Eubacteriales</taxon>
        <taxon>Oscillospiraceae</taxon>
        <taxon>Anaerobacterium</taxon>
    </lineage>
</organism>
<comment type="similarity">
    <text evidence="1">Belongs to the ETF alpha-subunit/FixB family.</text>
</comment>
<dbReference type="Pfam" id="PF01012">
    <property type="entry name" value="ETF"/>
    <property type="match status" value="1"/>
</dbReference>
<keyword evidence="3 4" id="KW-0274">FAD</keyword>
<evidence type="ECO:0000259" key="5">
    <source>
        <dbReference type="SMART" id="SM00893"/>
    </source>
</evidence>
<dbReference type="InterPro" id="IPR029035">
    <property type="entry name" value="DHS-like_NAD/FAD-binding_dom"/>
</dbReference>
<evidence type="ECO:0000313" key="6">
    <source>
        <dbReference type="EMBL" id="RCX16330.1"/>
    </source>
</evidence>
<dbReference type="EMBL" id="QPJT01000011">
    <property type="protein sequence ID" value="RCX16330.1"/>
    <property type="molecule type" value="Genomic_DNA"/>
</dbReference>
<dbReference type="Pfam" id="PF00766">
    <property type="entry name" value="ETF_alpha"/>
    <property type="match status" value="1"/>
</dbReference>
<name>A0A369B442_9FIRM</name>
<dbReference type="AlphaFoldDB" id="A0A369B442"/>
<evidence type="ECO:0000256" key="4">
    <source>
        <dbReference type="PIRSR" id="PIRSR000089-1"/>
    </source>
</evidence>
<dbReference type="GO" id="GO:0009055">
    <property type="term" value="F:electron transfer activity"/>
    <property type="evidence" value="ECO:0007669"/>
    <property type="project" value="InterPro"/>
</dbReference>
<dbReference type="PANTHER" id="PTHR43153">
    <property type="entry name" value="ELECTRON TRANSFER FLAVOPROTEIN ALPHA"/>
    <property type="match status" value="1"/>
</dbReference>
<sequence>MNRVTLLFLESGNRNFKKSAFELATIGMNLAADCRGELHAVIMGCGLESKLDELKCFGISKIYYIESAELEYFHVHTYAPALFTLIKEIQPYIVLGMSSVIGKDLFPRLSAMLGVTMVSDCINIECNNNSIIATRPVYSGKVFVKTRFTKGAPYIATLRVNSAEINKIESSGFEVKKIQFIKIEKQQGVLLEIKEGEKKKIGITQADIVVSGGRALKNSNDFSILYEIADIVGGAVAASRAAVDAGCASYDMQVGQTGKTVSPKLYVCFGISGAVQHMAGANGSKLIVAVNKDPDAPIFKYADYGIIGDVYEIAHEIKKMLNS</sequence>